<gene>
    <name evidence="2" type="ORF">EV645_5148</name>
</gene>
<comment type="caution">
    <text evidence="2">The sequence shown here is derived from an EMBL/GenBank/DDBJ whole genome shotgun (WGS) entry which is preliminary data.</text>
</comment>
<organism evidence="2 3">
    <name type="scientific">Kribbella rubisoli</name>
    <dbReference type="NCBI Taxonomy" id="3075929"/>
    <lineage>
        <taxon>Bacteria</taxon>
        <taxon>Bacillati</taxon>
        <taxon>Actinomycetota</taxon>
        <taxon>Actinomycetes</taxon>
        <taxon>Propionibacteriales</taxon>
        <taxon>Kribbellaceae</taxon>
        <taxon>Kribbella</taxon>
    </lineage>
</organism>
<feature type="coiled-coil region" evidence="1">
    <location>
        <begin position="83"/>
        <end position="149"/>
    </location>
</feature>
<dbReference type="Gene3D" id="1.10.287.1490">
    <property type="match status" value="1"/>
</dbReference>
<proteinExistence type="predicted"/>
<dbReference type="OrthoDB" id="3323815at2"/>
<keyword evidence="3" id="KW-1185">Reference proteome</keyword>
<name>A0A4Q7WV19_9ACTN</name>
<sequence>MTQQPLLRIRLEVLVNDINKVEGAIDRAKQRGCELDAVIGSITDGNRSVVKLIQQLARLNDQTAGAFRRNDELAELLDEDEGSTDLRDQIEAAESDFKELDRQVNAIRRELRRIRKTTKEVNARFTGENSTLQKQCSQLRGDVESLLKRVRDAGDDKPRQRGFWTDYEKLLDERARPLFGEYVDFLGGLTMRDTGLDDRVCEMTDVLLGRFNAIIGDFVPIPSRKAALSSALDSVIKLGFPEWSIWGVPLVAHEVGLALKDSHEVKKLQEQFAGEATKEQLAELYADVFGAYTLGPAYGYAALLLRLHPHHDEPIRDTEAKDVDRARLILLALESAGDPGTGYQTEVERLKETWTEAVVTKAAPGHEAQAEADALGPVAEADWIDNFVATARGYLKDRRSLRAFDERRWTEAKTTWEELKDGRAMFDDDIDLLAVLNHAWAARLQDASAVVELTQQVEAMWNGPKQRRRAQ</sequence>
<dbReference type="EMBL" id="SHKR01000013">
    <property type="protein sequence ID" value="RZU14277.1"/>
    <property type="molecule type" value="Genomic_DNA"/>
</dbReference>
<reference evidence="2 3" key="1">
    <citation type="journal article" date="2015" name="Stand. Genomic Sci.">
        <title>Genomic Encyclopedia of Bacterial and Archaeal Type Strains, Phase III: the genomes of soil and plant-associated and newly described type strains.</title>
        <authorList>
            <person name="Whitman W.B."/>
            <person name="Woyke T."/>
            <person name="Klenk H.P."/>
            <person name="Zhou Y."/>
            <person name="Lilburn T.G."/>
            <person name="Beck B.J."/>
            <person name="De Vos P."/>
            <person name="Vandamme P."/>
            <person name="Eisen J.A."/>
            <person name="Garrity G."/>
            <person name="Hugenholtz P."/>
            <person name="Kyrpides N.C."/>
        </authorList>
    </citation>
    <scope>NUCLEOTIDE SEQUENCE [LARGE SCALE GENOMIC DNA]</scope>
    <source>
        <strain evidence="2 3">VKM Ac-2540</strain>
    </source>
</reference>
<keyword evidence="1" id="KW-0175">Coiled coil</keyword>
<evidence type="ECO:0000313" key="2">
    <source>
        <dbReference type="EMBL" id="RZU14277.1"/>
    </source>
</evidence>
<dbReference type="RefSeq" id="WP_130446445.1">
    <property type="nucleotide sequence ID" value="NZ_SHKR01000013.1"/>
</dbReference>
<evidence type="ECO:0000313" key="3">
    <source>
        <dbReference type="Proteomes" id="UP000292027"/>
    </source>
</evidence>
<dbReference type="Proteomes" id="UP000292027">
    <property type="component" value="Unassembled WGS sequence"/>
</dbReference>
<dbReference type="AlphaFoldDB" id="A0A4Q7WV19"/>
<evidence type="ECO:0000256" key="1">
    <source>
        <dbReference type="SAM" id="Coils"/>
    </source>
</evidence>
<accession>A0A4Q7WV19</accession>
<protein>
    <submittedName>
        <fullName evidence="2">Uncharacterized protein</fullName>
    </submittedName>
</protein>